<evidence type="ECO:0000256" key="6">
    <source>
        <dbReference type="ARBA" id="ARBA00022989"/>
    </source>
</evidence>
<dbReference type="InterPro" id="IPR004117">
    <property type="entry name" value="7tm6_olfct_rcpt"/>
</dbReference>
<keyword evidence="5 10" id="KW-0552">Olfaction</keyword>
<keyword evidence="3 10" id="KW-0716">Sensory transduction</keyword>
<evidence type="ECO:0000256" key="10">
    <source>
        <dbReference type="RuleBase" id="RU351113"/>
    </source>
</evidence>
<comment type="subcellular location">
    <subcellularLocation>
        <location evidence="1 10">Cell membrane</location>
        <topology evidence="1 10">Multi-pass membrane protein</topology>
    </subcellularLocation>
</comment>
<comment type="similarity">
    <text evidence="10">Belongs to the insect chemoreceptor superfamily. Heteromeric odorant receptor channel (TC 1.A.69) family.</text>
</comment>
<accession>A0A4E0S4K7</accession>
<dbReference type="GeneID" id="107044782"/>
<dbReference type="PANTHER" id="PTHR21137">
    <property type="entry name" value="ODORANT RECEPTOR"/>
    <property type="match status" value="1"/>
</dbReference>
<dbReference type="GO" id="GO:0004984">
    <property type="term" value="F:olfactory receptor activity"/>
    <property type="evidence" value="ECO:0007669"/>
    <property type="project" value="InterPro"/>
</dbReference>
<sequence>MVDDELKEAKQLFAWNRMVFVIIGLWPLEPTICFFHTWLVYFAFHLFMGFADLVLVFGSLEEVVANVSETALESMIIVKMVVLKYSGTLREAVVMARDGIMEENFSETKEKEIYMFYNAIAKKFFRWAVAFAFISAILYHLKPMETRLKAALANDTVPLLLPYRSHLTFELTDMTTYILIYAYQSPMIYVHTFHTAAVCFLITLVLNACGHLAILARRIRRIEPNSSGNSELQLGNSVRRYLEIVRFSKLIDKSFWIILLEELVTTTVCLGLASYNVLVNADLADTTTFMTFVMYVFTMLLLIYGYCFAGEYLITESMNVHEAYYHCDWPDLPSSYRKSLTLCLIGTEKPLRLRAGGFYTFSMAGFTGIMKTAMAYVSMLRTLVL</sequence>
<evidence type="ECO:0000256" key="2">
    <source>
        <dbReference type="ARBA" id="ARBA00022475"/>
    </source>
</evidence>
<feature type="transmembrane region" description="Helical" evidence="10">
    <location>
        <begin position="358"/>
        <end position="379"/>
    </location>
</feature>
<dbReference type="GO" id="GO:0005886">
    <property type="term" value="C:plasma membrane"/>
    <property type="evidence" value="ECO:0007669"/>
    <property type="project" value="UniProtKB-SubCell"/>
</dbReference>
<keyword evidence="8 10" id="KW-0675">Receptor</keyword>
<keyword evidence="9 10" id="KW-0807">Transducer</keyword>
<dbReference type="PANTHER" id="PTHR21137:SF35">
    <property type="entry name" value="ODORANT RECEPTOR 19A-RELATED"/>
    <property type="match status" value="1"/>
</dbReference>
<evidence type="ECO:0000313" key="12">
    <source>
        <dbReference type="Proteomes" id="UP000297026"/>
    </source>
</evidence>
<evidence type="ECO:0000256" key="7">
    <source>
        <dbReference type="ARBA" id="ARBA00023136"/>
    </source>
</evidence>
<gene>
    <name evidence="11" type="primary">Or198</name>
    <name evidence="11" type="ORF">DALL_DALL000411</name>
</gene>
<feature type="transmembrane region" description="Helical" evidence="10">
    <location>
        <begin position="34"/>
        <end position="57"/>
    </location>
</feature>
<dbReference type="GO" id="GO:0005549">
    <property type="term" value="F:odorant binding"/>
    <property type="evidence" value="ECO:0007669"/>
    <property type="project" value="InterPro"/>
</dbReference>
<keyword evidence="2" id="KW-1003">Cell membrane</keyword>
<evidence type="ECO:0000256" key="3">
    <source>
        <dbReference type="ARBA" id="ARBA00022606"/>
    </source>
</evidence>
<evidence type="ECO:0000256" key="4">
    <source>
        <dbReference type="ARBA" id="ARBA00022692"/>
    </source>
</evidence>
<dbReference type="AlphaFoldDB" id="A0A4E0S4K7"/>
<feature type="transmembrane region" description="Helical" evidence="10">
    <location>
        <begin position="124"/>
        <end position="141"/>
    </location>
</feature>
<evidence type="ECO:0000256" key="9">
    <source>
        <dbReference type="ARBA" id="ARBA00023224"/>
    </source>
</evidence>
<proteinExistence type="inferred from homology"/>
<protein>
    <recommendedName>
        <fullName evidence="10">Odorant receptor</fullName>
    </recommendedName>
</protein>
<dbReference type="GO" id="GO:0007165">
    <property type="term" value="P:signal transduction"/>
    <property type="evidence" value="ECO:0007669"/>
    <property type="project" value="UniProtKB-KW"/>
</dbReference>
<reference evidence="11" key="1">
    <citation type="submission" date="2019-02" db="EMBL/GenBank/DDBJ databases">
        <title>Genome of the parasitoid wasp Diachasma alloeum, an emerging model for ecological speciation and transitions to asexual reproduction.</title>
        <authorList>
            <person name="Robertson H.M."/>
            <person name="Walden K.K."/>
            <person name="Tvedte E.S."/>
            <person name="Hood G.R."/>
            <person name="Feder J.L."/>
            <person name="Forbes A.A."/>
            <person name="Logsdon J.M."/>
            <person name="Mcelroy K.E."/>
        </authorList>
    </citation>
    <scope>NUCLEOTIDE SEQUENCE [LARGE SCALE GENOMIC DNA]</scope>
    <source>
        <strain evidence="11">Michigan</strain>
    </source>
</reference>
<dbReference type="CTD" id="100122267"/>
<feature type="transmembrane region" description="Helical" evidence="10">
    <location>
        <begin position="12"/>
        <end position="28"/>
    </location>
</feature>
<dbReference type="KEGG" id="dam:107044782"/>
<feature type="transmembrane region" description="Helical" evidence="10">
    <location>
        <begin position="289"/>
        <end position="309"/>
    </location>
</feature>
<evidence type="ECO:0000313" key="11">
    <source>
        <dbReference type="EMBL" id="THK33203.1"/>
    </source>
</evidence>
<keyword evidence="12" id="KW-1185">Reference proteome</keyword>
<keyword evidence="6 10" id="KW-1133">Transmembrane helix</keyword>
<keyword evidence="4 10" id="KW-0812">Transmembrane</keyword>
<keyword evidence="7 10" id="KW-0472">Membrane</keyword>
<feature type="transmembrane region" description="Helical" evidence="10">
    <location>
        <begin position="255"/>
        <end position="277"/>
    </location>
</feature>
<evidence type="ECO:0000256" key="5">
    <source>
        <dbReference type="ARBA" id="ARBA00022725"/>
    </source>
</evidence>
<dbReference type="Pfam" id="PF02949">
    <property type="entry name" value="7tm_6"/>
    <property type="match status" value="1"/>
</dbReference>
<dbReference type="OrthoDB" id="6617147at2759"/>
<dbReference type="Proteomes" id="UP000297026">
    <property type="component" value="Unassembled WGS sequence"/>
</dbReference>
<evidence type="ECO:0000256" key="8">
    <source>
        <dbReference type="ARBA" id="ARBA00023170"/>
    </source>
</evidence>
<evidence type="ECO:0000256" key="1">
    <source>
        <dbReference type="ARBA" id="ARBA00004651"/>
    </source>
</evidence>
<organism evidence="11 12">
    <name type="scientific">Diachasma alloeum</name>
    <dbReference type="NCBI Taxonomy" id="454923"/>
    <lineage>
        <taxon>Eukaryota</taxon>
        <taxon>Metazoa</taxon>
        <taxon>Ecdysozoa</taxon>
        <taxon>Arthropoda</taxon>
        <taxon>Hexapoda</taxon>
        <taxon>Insecta</taxon>
        <taxon>Pterygota</taxon>
        <taxon>Neoptera</taxon>
        <taxon>Endopterygota</taxon>
        <taxon>Hymenoptera</taxon>
        <taxon>Apocrita</taxon>
        <taxon>Ichneumonoidea</taxon>
        <taxon>Braconidae</taxon>
        <taxon>Opiinae</taxon>
        <taxon>Diachasma</taxon>
    </lineage>
</organism>
<name>A0A4E0S4K7_9HYME</name>
<feature type="transmembrane region" description="Helical" evidence="10">
    <location>
        <begin position="193"/>
        <end position="216"/>
    </location>
</feature>
<dbReference type="EMBL" id="ML159126">
    <property type="protein sequence ID" value="THK33203.1"/>
    <property type="molecule type" value="Genomic_DNA"/>
</dbReference>